<accession>Q0RI23</accession>
<name>Q0RI23_FRAAA</name>
<sequence>MKRLNCPCGEHIEGVDEDDLVRKTQEHLAEQHPSHEYSREEILFLAY</sequence>
<evidence type="ECO:0000313" key="2">
    <source>
        <dbReference type="Proteomes" id="UP000000657"/>
    </source>
</evidence>
<gene>
    <name evidence="1" type="ordered locus">FRAAL4207</name>
</gene>
<dbReference type="AlphaFoldDB" id="Q0RI23"/>
<dbReference type="OrthoDB" id="5244574at2"/>
<dbReference type="KEGG" id="fal:FRAAL4207"/>
<dbReference type="InterPro" id="IPR009409">
    <property type="entry name" value="DUF1059"/>
</dbReference>
<dbReference type="Proteomes" id="UP000000657">
    <property type="component" value="Chromosome"/>
</dbReference>
<dbReference type="EMBL" id="CT573213">
    <property type="protein sequence ID" value="CAJ62849.1"/>
    <property type="molecule type" value="Genomic_DNA"/>
</dbReference>
<keyword evidence="2" id="KW-1185">Reference proteome</keyword>
<dbReference type="Pfam" id="PF06348">
    <property type="entry name" value="DUF1059"/>
    <property type="match status" value="1"/>
</dbReference>
<proteinExistence type="predicted"/>
<dbReference type="eggNOG" id="ENOG502ZFXQ">
    <property type="taxonomic scope" value="Bacteria"/>
</dbReference>
<evidence type="ECO:0008006" key="3">
    <source>
        <dbReference type="Google" id="ProtNLM"/>
    </source>
</evidence>
<reference evidence="1 2" key="1">
    <citation type="journal article" date="2007" name="Genome Res.">
        <title>Genome characteristics of facultatively symbiotic Frankia sp. strains reflect host range and host plant biogeography.</title>
        <authorList>
            <person name="Normand P."/>
            <person name="Lapierre P."/>
            <person name="Tisa L.S."/>
            <person name="Gogarten J.P."/>
            <person name="Alloisio N."/>
            <person name="Bagnarol E."/>
            <person name="Bassi C.A."/>
            <person name="Berry A.M."/>
            <person name="Bickhart D.M."/>
            <person name="Choisne N."/>
            <person name="Couloux A."/>
            <person name="Cournoyer B."/>
            <person name="Cruveiller S."/>
            <person name="Daubin V."/>
            <person name="Demange N."/>
            <person name="Francino M.P."/>
            <person name="Goltsman E."/>
            <person name="Huang Y."/>
            <person name="Kopp O.R."/>
            <person name="Labarre L."/>
            <person name="Lapidus A."/>
            <person name="Lavire C."/>
            <person name="Marechal J."/>
            <person name="Martinez M."/>
            <person name="Mastronunzio J.E."/>
            <person name="Mullin B.C."/>
            <person name="Niemann J."/>
            <person name="Pujic P."/>
            <person name="Rawnsley T."/>
            <person name="Rouy Z."/>
            <person name="Schenowitz C."/>
            <person name="Sellstedt A."/>
            <person name="Tavares F."/>
            <person name="Tomkins J.P."/>
            <person name="Vallenet D."/>
            <person name="Valverde C."/>
            <person name="Wall L.G."/>
            <person name="Wang Y."/>
            <person name="Medigue C."/>
            <person name="Benson D.R."/>
        </authorList>
    </citation>
    <scope>NUCLEOTIDE SEQUENCE [LARGE SCALE GENOMIC DNA]</scope>
    <source>
        <strain evidence="2">DSM 45986 / CECT 9034 / ACN14a</strain>
    </source>
</reference>
<organism evidence="1 2">
    <name type="scientific">Frankia alni (strain DSM 45986 / CECT 9034 / ACN14a)</name>
    <dbReference type="NCBI Taxonomy" id="326424"/>
    <lineage>
        <taxon>Bacteria</taxon>
        <taxon>Bacillati</taxon>
        <taxon>Actinomycetota</taxon>
        <taxon>Actinomycetes</taxon>
        <taxon>Frankiales</taxon>
        <taxon>Frankiaceae</taxon>
        <taxon>Frankia</taxon>
    </lineage>
</organism>
<protein>
    <recommendedName>
        <fullName evidence="3">DUF1059 domain-containing protein</fullName>
    </recommendedName>
</protein>
<dbReference type="RefSeq" id="WP_011605334.1">
    <property type="nucleotide sequence ID" value="NC_008278.1"/>
</dbReference>
<dbReference type="HOGENOM" id="CLU_209062_0_0_11"/>
<evidence type="ECO:0000313" key="1">
    <source>
        <dbReference type="EMBL" id="CAJ62849.1"/>
    </source>
</evidence>